<comment type="subcellular location">
    <subcellularLocation>
        <location evidence="1">Membrane</location>
        <topology evidence="1">Single-pass membrane protein</topology>
    </subcellularLocation>
</comment>
<feature type="domain" description="Malectin-like" evidence="2">
    <location>
        <begin position="3"/>
        <end position="297"/>
    </location>
</feature>
<sequence length="320" mass="36913">MGSGETHKVLIDPPDVKAWDARVMSTLRAFPTRKKNCYSVDIDNTTTKGETQRVLVRASFYYGNYDDKSAPPTFNLQFNGNKWSQIVTHQDSIVYTEMVYSLINGNNINVCLAQTKPDNIPFISSLEVRSLHRFAYGYVNSTYPLFFFERIAFGTNTTIRYPEYIFDRIWGPVDANTRVRNNLPYQTVYTDDKPLEALRTILEELIEVRKRNPSSPPPAFIRFNYDIPPEALEETHLSSSGDMVHTGISDPEVPVHYNAFFSEAIRLNATQKRSFNILVNNKLHGSIDPKGPVRPSYRFLEEVHIFNICDFFRHQFFVLD</sequence>
<dbReference type="GO" id="GO:0016020">
    <property type="term" value="C:membrane"/>
    <property type="evidence" value="ECO:0007669"/>
    <property type="project" value="UniProtKB-SubCell"/>
</dbReference>
<gene>
    <name evidence="3" type="ORF">MKW94_010185</name>
</gene>
<accession>A0AA42B0I6</accession>
<evidence type="ECO:0000313" key="4">
    <source>
        <dbReference type="Proteomes" id="UP001177140"/>
    </source>
</evidence>
<protein>
    <recommendedName>
        <fullName evidence="2">Malectin-like domain-containing protein</fullName>
    </recommendedName>
</protein>
<evidence type="ECO:0000256" key="1">
    <source>
        <dbReference type="ARBA" id="ARBA00004167"/>
    </source>
</evidence>
<evidence type="ECO:0000259" key="2">
    <source>
        <dbReference type="Pfam" id="PF12819"/>
    </source>
</evidence>
<comment type="caution">
    <text evidence="3">The sequence shown here is derived from an EMBL/GenBank/DDBJ whole genome shotgun (WGS) entry which is preliminary data.</text>
</comment>
<name>A0AA42B0I6_PAPNU</name>
<dbReference type="PANTHER" id="PTHR45631">
    <property type="entry name" value="OS07G0107800 PROTEIN-RELATED"/>
    <property type="match status" value="1"/>
</dbReference>
<organism evidence="3 4">
    <name type="scientific">Papaver nudicaule</name>
    <name type="common">Iceland poppy</name>
    <dbReference type="NCBI Taxonomy" id="74823"/>
    <lineage>
        <taxon>Eukaryota</taxon>
        <taxon>Viridiplantae</taxon>
        <taxon>Streptophyta</taxon>
        <taxon>Embryophyta</taxon>
        <taxon>Tracheophyta</taxon>
        <taxon>Spermatophyta</taxon>
        <taxon>Magnoliopsida</taxon>
        <taxon>Ranunculales</taxon>
        <taxon>Papaveraceae</taxon>
        <taxon>Papaveroideae</taxon>
        <taxon>Papaver</taxon>
    </lineage>
</organism>
<dbReference type="Pfam" id="PF12819">
    <property type="entry name" value="Malectin_like"/>
    <property type="match status" value="1"/>
</dbReference>
<dbReference type="PANTHER" id="PTHR45631:SF44">
    <property type="entry name" value="CARBOHYDRATE-BINDING PROTEIN OF THE ER PROTEIN"/>
    <property type="match status" value="1"/>
</dbReference>
<dbReference type="Proteomes" id="UP001177140">
    <property type="component" value="Unassembled WGS sequence"/>
</dbReference>
<dbReference type="AlphaFoldDB" id="A0AA42B0I6"/>
<reference evidence="3" key="1">
    <citation type="submission" date="2022-03" db="EMBL/GenBank/DDBJ databases">
        <title>A functionally conserved STORR gene fusion in Papaver species that diverged 16.8 million years ago.</title>
        <authorList>
            <person name="Catania T."/>
        </authorList>
    </citation>
    <scope>NUCLEOTIDE SEQUENCE</scope>
    <source>
        <strain evidence="3">S-191538</strain>
    </source>
</reference>
<proteinExistence type="predicted"/>
<dbReference type="EMBL" id="JAJJMA010284437">
    <property type="protein sequence ID" value="MCL7046664.1"/>
    <property type="molecule type" value="Genomic_DNA"/>
</dbReference>
<keyword evidence="4" id="KW-1185">Reference proteome</keyword>
<dbReference type="InterPro" id="IPR024788">
    <property type="entry name" value="Malectin-like_Carb-bd_dom"/>
</dbReference>
<evidence type="ECO:0000313" key="3">
    <source>
        <dbReference type="EMBL" id="MCL7046664.1"/>
    </source>
</evidence>